<evidence type="ECO:0000313" key="1">
    <source>
        <dbReference type="EMBL" id="EIA07505.1"/>
    </source>
</evidence>
<gene>
    <name evidence="1" type="ORF">HJ01_03170</name>
</gene>
<accession>H7FVH2</accession>
<dbReference type="STRING" id="1086011.HJ01_03170"/>
<comment type="caution">
    <text evidence="1">The sequence shown here is derived from an EMBL/GenBank/DDBJ whole genome shotgun (WGS) entry which is preliminary data.</text>
</comment>
<protein>
    <submittedName>
        <fullName evidence="1">Uncharacterized protein</fullName>
    </submittedName>
</protein>
<dbReference type="EMBL" id="AHKF01000024">
    <property type="protein sequence ID" value="EIA07505.1"/>
    <property type="molecule type" value="Genomic_DNA"/>
</dbReference>
<keyword evidence="2" id="KW-1185">Reference proteome</keyword>
<dbReference type="PATRIC" id="fig|1086011.3.peg.3107"/>
<proteinExistence type="predicted"/>
<reference evidence="1 2" key="1">
    <citation type="journal article" date="2014" name="Acta Crystallogr. D">
        <title>Structure-based characterization and antifreeze properties of a hyperactive ice-binding protein from the Antarctic bacterium Flavobacterium frigoris PS1.</title>
        <authorList>
            <person name="Do H."/>
            <person name="Kim S.J."/>
            <person name="Kim H.J."/>
            <person name="Lee J.H."/>
        </authorList>
    </citation>
    <scope>NUCLEOTIDE SEQUENCE [LARGE SCALE GENOMIC DNA]</scope>
    <source>
        <strain evidence="1 2">PS1</strain>
    </source>
</reference>
<name>H7FVH2_FLAFP</name>
<sequence length="52" mass="5881">MVHQCLAEKTRINVRKKAATFRAAASINKDYNKLKGVTKLNVLLFFLAESDN</sequence>
<organism evidence="1 2">
    <name type="scientific">Flavobacterium frigoris (strain PS1)</name>
    <dbReference type="NCBI Taxonomy" id="1086011"/>
    <lineage>
        <taxon>Bacteria</taxon>
        <taxon>Pseudomonadati</taxon>
        <taxon>Bacteroidota</taxon>
        <taxon>Flavobacteriia</taxon>
        <taxon>Flavobacteriales</taxon>
        <taxon>Flavobacteriaceae</taxon>
        <taxon>Flavobacterium</taxon>
    </lineage>
</organism>
<evidence type="ECO:0000313" key="2">
    <source>
        <dbReference type="Proteomes" id="UP000005566"/>
    </source>
</evidence>
<dbReference type="AlphaFoldDB" id="H7FVH2"/>
<dbReference type="Proteomes" id="UP000005566">
    <property type="component" value="Unassembled WGS sequence"/>
</dbReference>